<dbReference type="GO" id="GO:0003700">
    <property type="term" value="F:DNA-binding transcription factor activity"/>
    <property type="evidence" value="ECO:0007669"/>
    <property type="project" value="InterPro"/>
</dbReference>
<sequence>MNKMEDVFTLIRDRYDDFSKGHKKIADFIIKNYDKCAFMTASKMGEEADVSESTVVRFAYALGYDGYPQLQKNLQEVIKNQLTIIQRAKMSFDNIDEYKIFESVLKNDTHNIKQTLARIESDTFRKIINDIVNCKGKIYIVGLRTSTSLSEYLAYYLELMMDNIKLIKYTYTDVFEQIVDVKKEDLVIGISFPRYTSRTYDILKYAKDKDANIIAITDSKHSPIGELSDNTIIAVNNMTSIVDSLVAPLSVINAIIVAVGSKKKEEVKNKFEQFKYIWKMQGIFRE</sequence>
<feature type="domain" description="HTH rpiR-type" evidence="4">
    <location>
        <begin position="5"/>
        <end position="81"/>
    </location>
</feature>
<keyword evidence="1" id="KW-0805">Transcription regulation</keyword>
<evidence type="ECO:0000313" key="6">
    <source>
        <dbReference type="EMBL" id="EHL15071.1"/>
    </source>
</evidence>
<organism evidence="6 7">
    <name type="scientific">Peptoanaerobacter stomatis</name>
    <dbReference type="NCBI Taxonomy" id="796937"/>
    <lineage>
        <taxon>Bacteria</taxon>
        <taxon>Bacillati</taxon>
        <taxon>Bacillota</taxon>
        <taxon>Clostridia</taxon>
        <taxon>Peptostreptococcales</taxon>
        <taxon>Filifactoraceae</taxon>
        <taxon>Peptoanaerobacter</taxon>
    </lineage>
</organism>
<dbReference type="EMBL" id="AFZE01000016">
    <property type="protein sequence ID" value="EHL15071.1"/>
    <property type="molecule type" value="Genomic_DNA"/>
</dbReference>
<dbReference type="Gene3D" id="3.40.50.10490">
    <property type="entry name" value="Glucose-6-phosphate isomerase like protein, domain 1"/>
    <property type="match status" value="1"/>
</dbReference>
<dbReference type="Proteomes" id="UP000006437">
    <property type="component" value="Unassembled WGS sequence"/>
</dbReference>
<keyword evidence="2" id="KW-0238">DNA-binding</keyword>
<evidence type="ECO:0000259" key="4">
    <source>
        <dbReference type="PROSITE" id="PS51071"/>
    </source>
</evidence>
<dbReference type="InterPro" id="IPR000281">
    <property type="entry name" value="HTH_RpiR"/>
</dbReference>
<dbReference type="SUPFAM" id="SSF53697">
    <property type="entry name" value="SIS domain"/>
    <property type="match status" value="1"/>
</dbReference>
<dbReference type="InterPro" id="IPR036388">
    <property type="entry name" value="WH-like_DNA-bd_sf"/>
</dbReference>
<dbReference type="InterPro" id="IPR046348">
    <property type="entry name" value="SIS_dom_sf"/>
</dbReference>
<dbReference type="SUPFAM" id="SSF46689">
    <property type="entry name" value="Homeodomain-like"/>
    <property type="match status" value="1"/>
</dbReference>
<dbReference type="InterPro" id="IPR035472">
    <property type="entry name" value="RpiR-like_SIS"/>
</dbReference>
<keyword evidence="3" id="KW-0804">Transcription</keyword>
<reference evidence="6 7" key="1">
    <citation type="submission" date="2011-08" db="EMBL/GenBank/DDBJ databases">
        <title>The Genome Sequence of Eubacteriaceae bacterium ACC19a.</title>
        <authorList>
            <consortium name="The Broad Institute Genome Sequencing Platform"/>
            <person name="Earl A."/>
            <person name="Ward D."/>
            <person name="Feldgarden M."/>
            <person name="Gevers D."/>
            <person name="Sizova M."/>
            <person name="Hazen A."/>
            <person name="Epstein S."/>
            <person name="Young S.K."/>
            <person name="Zeng Q."/>
            <person name="Gargeya S."/>
            <person name="Fitzgerald M."/>
            <person name="Haas B."/>
            <person name="Abouelleil A."/>
            <person name="Alvarado L."/>
            <person name="Arachchi H.M."/>
            <person name="Berlin A."/>
            <person name="Brown A."/>
            <person name="Chapman S.B."/>
            <person name="Chen Z."/>
            <person name="Dunbar C."/>
            <person name="Freedman E."/>
            <person name="Gearin G."/>
            <person name="Gellesch M."/>
            <person name="Goldberg J."/>
            <person name="Griggs A."/>
            <person name="Gujja S."/>
            <person name="Heiman D."/>
            <person name="Howarth C."/>
            <person name="Larson L."/>
            <person name="Lui A."/>
            <person name="MacDonald P.J.P."/>
            <person name="Montmayeur A."/>
            <person name="Murphy C."/>
            <person name="Neiman D."/>
            <person name="Pearson M."/>
            <person name="Priest M."/>
            <person name="Roberts A."/>
            <person name="Saif S."/>
            <person name="Shea T."/>
            <person name="Shenoy N."/>
            <person name="Sisk P."/>
            <person name="Stolte C."/>
            <person name="Sykes S."/>
            <person name="Wortman J."/>
            <person name="Nusbaum C."/>
            <person name="Birren B."/>
        </authorList>
    </citation>
    <scope>NUCLEOTIDE SEQUENCE [LARGE SCALE GENOMIC DNA]</scope>
    <source>
        <strain evidence="6 7">ACC19a</strain>
    </source>
</reference>
<gene>
    <name evidence="6" type="ORF">HMPREF9629_02004</name>
</gene>
<dbReference type="InterPro" id="IPR047640">
    <property type="entry name" value="RpiR-like"/>
</dbReference>
<name>G9X0R8_9FIRM</name>
<dbReference type="AlphaFoldDB" id="G9X0R8"/>
<dbReference type="PANTHER" id="PTHR30514:SF18">
    <property type="entry name" value="RPIR-FAMILY TRANSCRIPTIONAL REGULATOR"/>
    <property type="match status" value="1"/>
</dbReference>
<dbReference type="HOGENOM" id="CLU_055769_1_1_9"/>
<dbReference type="Gene3D" id="1.10.10.10">
    <property type="entry name" value="Winged helix-like DNA-binding domain superfamily/Winged helix DNA-binding domain"/>
    <property type="match status" value="1"/>
</dbReference>
<dbReference type="RefSeq" id="WP_009526220.1">
    <property type="nucleotide sequence ID" value="NZ_JH414564.1"/>
</dbReference>
<dbReference type="GO" id="GO:0003677">
    <property type="term" value="F:DNA binding"/>
    <property type="evidence" value="ECO:0007669"/>
    <property type="project" value="UniProtKB-KW"/>
</dbReference>
<evidence type="ECO:0000256" key="3">
    <source>
        <dbReference type="ARBA" id="ARBA00023163"/>
    </source>
</evidence>
<dbReference type="PATRIC" id="fig|796937.3.peg.1216"/>
<dbReference type="InterPro" id="IPR001347">
    <property type="entry name" value="SIS_dom"/>
</dbReference>
<dbReference type="PROSITE" id="PS51071">
    <property type="entry name" value="HTH_RPIR"/>
    <property type="match status" value="1"/>
</dbReference>
<comment type="caution">
    <text evidence="6">The sequence shown here is derived from an EMBL/GenBank/DDBJ whole genome shotgun (WGS) entry which is preliminary data.</text>
</comment>
<dbReference type="CDD" id="cd05013">
    <property type="entry name" value="SIS_RpiR"/>
    <property type="match status" value="1"/>
</dbReference>
<evidence type="ECO:0000256" key="1">
    <source>
        <dbReference type="ARBA" id="ARBA00023015"/>
    </source>
</evidence>
<dbReference type="GO" id="GO:0097367">
    <property type="term" value="F:carbohydrate derivative binding"/>
    <property type="evidence" value="ECO:0007669"/>
    <property type="project" value="InterPro"/>
</dbReference>
<dbReference type="PANTHER" id="PTHR30514">
    <property type="entry name" value="GLUCOKINASE"/>
    <property type="match status" value="1"/>
</dbReference>
<evidence type="ECO:0000259" key="5">
    <source>
        <dbReference type="PROSITE" id="PS51464"/>
    </source>
</evidence>
<dbReference type="GO" id="GO:1901135">
    <property type="term" value="P:carbohydrate derivative metabolic process"/>
    <property type="evidence" value="ECO:0007669"/>
    <property type="project" value="InterPro"/>
</dbReference>
<dbReference type="PROSITE" id="PS51464">
    <property type="entry name" value="SIS"/>
    <property type="match status" value="1"/>
</dbReference>
<dbReference type="Pfam" id="PF01418">
    <property type="entry name" value="HTH_6"/>
    <property type="match status" value="1"/>
</dbReference>
<proteinExistence type="predicted"/>
<dbReference type="BioCyc" id="EBAC796937-HMP:GMGH-2012-MONOMER"/>
<evidence type="ECO:0000313" key="7">
    <source>
        <dbReference type="Proteomes" id="UP000006437"/>
    </source>
</evidence>
<evidence type="ECO:0000256" key="2">
    <source>
        <dbReference type="ARBA" id="ARBA00023125"/>
    </source>
</evidence>
<dbReference type="InterPro" id="IPR009057">
    <property type="entry name" value="Homeodomain-like_sf"/>
</dbReference>
<accession>G9X0R8</accession>
<protein>
    <recommendedName>
        <fullName evidence="8">SIS domain protein</fullName>
    </recommendedName>
</protein>
<evidence type="ECO:0008006" key="8">
    <source>
        <dbReference type="Google" id="ProtNLM"/>
    </source>
</evidence>
<feature type="domain" description="SIS" evidence="5">
    <location>
        <begin position="127"/>
        <end position="265"/>
    </location>
</feature>
<dbReference type="Pfam" id="PF01380">
    <property type="entry name" value="SIS"/>
    <property type="match status" value="1"/>
</dbReference>